<comment type="caution">
    <text evidence="5">The sequence shown here is derived from an EMBL/GenBank/DDBJ whole genome shotgun (WGS) entry which is preliminary data.</text>
</comment>
<feature type="region of interest" description="Disordered" evidence="3">
    <location>
        <begin position="606"/>
        <end position="633"/>
    </location>
</feature>
<dbReference type="InterPro" id="IPR001138">
    <property type="entry name" value="Zn2Cys6_DnaBD"/>
</dbReference>
<keyword evidence="1" id="KW-0479">Metal-binding</keyword>
<gene>
    <name evidence="5" type="ORF">Trco_001322</name>
</gene>
<dbReference type="InterPro" id="IPR007219">
    <property type="entry name" value="XnlR_reg_dom"/>
</dbReference>
<keyword evidence="2" id="KW-0539">Nucleus</keyword>
<evidence type="ECO:0000256" key="3">
    <source>
        <dbReference type="SAM" id="MobiDB-lite"/>
    </source>
</evidence>
<dbReference type="GO" id="GO:0006351">
    <property type="term" value="P:DNA-templated transcription"/>
    <property type="evidence" value="ECO:0007669"/>
    <property type="project" value="InterPro"/>
</dbReference>
<dbReference type="Gene3D" id="4.10.240.10">
    <property type="entry name" value="Zn(2)-C6 fungal-type DNA-binding domain"/>
    <property type="match status" value="1"/>
</dbReference>
<evidence type="ECO:0000313" key="5">
    <source>
        <dbReference type="EMBL" id="KAH6611302.1"/>
    </source>
</evidence>
<feature type="domain" description="Zn(2)-C6 fungal-type" evidence="4">
    <location>
        <begin position="41"/>
        <end position="72"/>
    </location>
</feature>
<feature type="compositionally biased region" description="Polar residues" evidence="3">
    <location>
        <begin position="21"/>
        <end position="33"/>
    </location>
</feature>
<dbReference type="PANTHER" id="PTHR47425:SF2">
    <property type="entry name" value="FARB-RELATED"/>
    <property type="match status" value="1"/>
</dbReference>
<dbReference type="SUPFAM" id="SSF57701">
    <property type="entry name" value="Zn2/Cys6 DNA-binding domain"/>
    <property type="match status" value="1"/>
</dbReference>
<dbReference type="Proteomes" id="UP000827724">
    <property type="component" value="Unassembled WGS sequence"/>
</dbReference>
<dbReference type="InterPro" id="IPR052761">
    <property type="entry name" value="Fungal_Detox/Toxin_TFs"/>
</dbReference>
<dbReference type="OrthoDB" id="5121955at2759"/>
<dbReference type="AlphaFoldDB" id="A0A9P8U0S8"/>
<dbReference type="SMART" id="SM00906">
    <property type="entry name" value="Fungal_trans"/>
    <property type="match status" value="1"/>
</dbReference>
<evidence type="ECO:0000313" key="6">
    <source>
        <dbReference type="Proteomes" id="UP000827724"/>
    </source>
</evidence>
<dbReference type="InterPro" id="IPR036864">
    <property type="entry name" value="Zn2-C6_fun-type_DNA-bd_sf"/>
</dbReference>
<dbReference type="PROSITE" id="PS00463">
    <property type="entry name" value="ZN2_CY6_FUNGAL_1"/>
    <property type="match status" value="1"/>
</dbReference>
<dbReference type="Pfam" id="PF04082">
    <property type="entry name" value="Fungal_trans"/>
    <property type="match status" value="1"/>
</dbReference>
<dbReference type="CDD" id="cd00067">
    <property type="entry name" value="GAL4"/>
    <property type="match status" value="1"/>
</dbReference>
<dbReference type="EMBL" id="JAIWOZ010000001">
    <property type="protein sequence ID" value="KAH6611302.1"/>
    <property type="molecule type" value="Genomic_DNA"/>
</dbReference>
<dbReference type="GO" id="GO:0003677">
    <property type="term" value="F:DNA binding"/>
    <property type="evidence" value="ECO:0007669"/>
    <property type="project" value="InterPro"/>
</dbReference>
<dbReference type="GO" id="GO:0008270">
    <property type="term" value="F:zinc ion binding"/>
    <property type="evidence" value="ECO:0007669"/>
    <property type="project" value="InterPro"/>
</dbReference>
<name>A0A9P8U0S8_9HYPO</name>
<sequence>MEAAPELFGAASDAMSGGSSLDNSPEPHSSSKQPVRRASKACLACRARKVRCDVTIRSPCGNCQWNGQQCVTHARRARRRRRRRALGAIPAESNASKEAAIKDDTCNLPEECAIDPPDEPISMRDWEFWMAEVDADKSPQEDPSSPFDLPKYVRPLTSLPPDDMAYLRAEGALELPDSALQNALLRAFFEYVHPHVPTLDLDGFLHSIESHDGSAGQVSLLLLQAVLAAGTAHVERDHLREAGFQTRKQARTVFMKRVCLLYKHNCELDQMVLTQSLLLVTSWQDASDEHGKTWFWIDAAVSHAFAAGLHLEPSVNKPNLPKRRQRLRRRVWWCCFIRDRLLSLGMRRPPRIKDGDFQVSMLQEADFQPEQVRSGDDYARFEAMCVYAKSRKKRAELARMCVSQATLCRSMSFLSSSMYVAPHDDSPDLSETRGAVAPDGEQKFATYVRDLLEWRDGLPESVSYRPISSSDVGRDGNTGISLDRAVLHMLYHTAVLCLYRSRFVALLNVADASVVEKEMCKVYMQHSAKRIAEISKNIYDHGLDRLLPSMAANIAVSAASVYLLEQKGQLQGCATEQSYRQSRRLMQSMRDTYAGADLARASLAWDEEEMRDETPDMPETPETPETSETSDAQEDYLVVDRHWLKDMEAATWWYVAEPYRADSLLQTPPGEGPDAVDEFYVCQGRTSWP</sequence>
<feature type="compositionally biased region" description="Low complexity" evidence="3">
    <location>
        <begin position="9"/>
        <end position="20"/>
    </location>
</feature>
<dbReference type="CDD" id="cd12148">
    <property type="entry name" value="fungal_TF_MHR"/>
    <property type="match status" value="1"/>
</dbReference>
<reference evidence="5" key="1">
    <citation type="submission" date="2021-08" db="EMBL/GenBank/DDBJ databases">
        <title>Chromosome-Level Trichoderma cornu-damae using Hi-C Data.</title>
        <authorList>
            <person name="Kim C.S."/>
        </authorList>
    </citation>
    <scope>NUCLEOTIDE SEQUENCE</scope>
    <source>
        <strain evidence="5">KA19-0412C</strain>
    </source>
</reference>
<feature type="region of interest" description="Disordered" evidence="3">
    <location>
        <begin position="1"/>
        <end position="35"/>
    </location>
</feature>
<protein>
    <submittedName>
        <fullName evidence="5">Zn2Cys6 transcriptional regulator</fullName>
    </submittedName>
</protein>
<proteinExistence type="predicted"/>
<keyword evidence="6" id="KW-1185">Reference proteome</keyword>
<evidence type="ECO:0000259" key="4">
    <source>
        <dbReference type="PROSITE" id="PS50048"/>
    </source>
</evidence>
<organism evidence="5 6">
    <name type="scientific">Trichoderma cornu-damae</name>
    <dbReference type="NCBI Taxonomy" id="654480"/>
    <lineage>
        <taxon>Eukaryota</taxon>
        <taxon>Fungi</taxon>
        <taxon>Dikarya</taxon>
        <taxon>Ascomycota</taxon>
        <taxon>Pezizomycotina</taxon>
        <taxon>Sordariomycetes</taxon>
        <taxon>Hypocreomycetidae</taxon>
        <taxon>Hypocreales</taxon>
        <taxon>Hypocreaceae</taxon>
        <taxon>Trichoderma</taxon>
    </lineage>
</organism>
<evidence type="ECO:0000256" key="1">
    <source>
        <dbReference type="ARBA" id="ARBA00022723"/>
    </source>
</evidence>
<evidence type="ECO:0000256" key="2">
    <source>
        <dbReference type="ARBA" id="ARBA00023242"/>
    </source>
</evidence>
<dbReference type="SMART" id="SM00066">
    <property type="entry name" value="GAL4"/>
    <property type="match status" value="1"/>
</dbReference>
<dbReference type="PROSITE" id="PS50048">
    <property type="entry name" value="ZN2_CY6_FUNGAL_2"/>
    <property type="match status" value="1"/>
</dbReference>
<accession>A0A9P8U0S8</accession>
<dbReference type="PANTHER" id="PTHR47425">
    <property type="entry name" value="FARB-RELATED"/>
    <property type="match status" value="1"/>
</dbReference>
<dbReference type="GO" id="GO:0000981">
    <property type="term" value="F:DNA-binding transcription factor activity, RNA polymerase II-specific"/>
    <property type="evidence" value="ECO:0007669"/>
    <property type="project" value="InterPro"/>
</dbReference>
<dbReference type="Pfam" id="PF00172">
    <property type="entry name" value="Zn_clus"/>
    <property type="match status" value="1"/>
</dbReference>